<dbReference type="PROSITE" id="PS50893">
    <property type="entry name" value="ABC_TRANSPORTER_2"/>
    <property type="match status" value="1"/>
</dbReference>
<dbReference type="GO" id="GO:0140359">
    <property type="term" value="F:ABC-type transporter activity"/>
    <property type="evidence" value="ECO:0007669"/>
    <property type="project" value="InterPro"/>
</dbReference>
<dbReference type="EMBL" id="CP004373">
    <property type="protein sequence ID" value="AHK70042.1"/>
    <property type="molecule type" value="Genomic_DNA"/>
</dbReference>
<dbReference type="Gene3D" id="3.40.50.300">
    <property type="entry name" value="P-loop containing nucleotide triphosphate hydrolases"/>
    <property type="match status" value="1"/>
</dbReference>
<dbReference type="InterPro" id="IPR011527">
    <property type="entry name" value="ABC1_TM_dom"/>
</dbReference>
<dbReference type="Pfam" id="PF00005">
    <property type="entry name" value="ABC_tran"/>
    <property type="match status" value="1"/>
</dbReference>
<dbReference type="PROSITE" id="PS00211">
    <property type="entry name" value="ABC_TRANSPORTER_1"/>
    <property type="match status" value="1"/>
</dbReference>
<keyword evidence="4" id="KW-0547">Nucleotide-binding</keyword>
<dbReference type="GO" id="GO:0005524">
    <property type="term" value="F:ATP binding"/>
    <property type="evidence" value="ECO:0007669"/>
    <property type="project" value="UniProtKB-KW"/>
</dbReference>
<dbReference type="InterPro" id="IPR003593">
    <property type="entry name" value="AAA+_ATPase"/>
</dbReference>
<keyword evidence="2" id="KW-0813">Transport</keyword>
<dbReference type="InterPro" id="IPR017871">
    <property type="entry name" value="ABC_transporter-like_CS"/>
</dbReference>
<dbReference type="PANTHER" id="PTHR24221">
    <property type="entry name" value="ATP-BINDING CASSETTE SUB-FAMILY B"/>
    <property type="match status" value="1"/>
</dbReference>
<dbReference type="Gene3D" id="1.20.1560.10">
    <property type="entry name" value="ABC transporter type 1, transmembrane domain"/>
    <property type="match status" value="1"/>
</dbReference>
<evidence type="ECO:0000256" key="4">
    <source>
        <dbReference type="ARBA" id="ARBA00022741"/>
    </source>
</evidence>
<dbReference type="PANTHER" id="PTHR24221:SF654">
    <property type="entry name" value="ATP-BINDING CASSETTE SUB-FAMILY B MEMBER 6"/>
    <property type="match status" value="1"/>
</dbReference>
<dbReference type="SUPFAM" id="SSF90123">
    <property type="entry name" value="ABC transporter transmembrane region"/>
    <property type="match status" value="1"/>
</dbReference>
<dbReference type="SUPFAM" id="SSF52540">
    <property type="entry name" value="P-loop containing nucleoside triphosphate hydrolases"/>
    <property type="match status" value="1"/>
</dbReference>
<feature type="transmembrane region" description="Helical" evidence="8">
    <location>
        <begin position="192"/>
        <end position="213"/>
    </location>
</feature>
<dbReference type="KEGG" id="goy:GLS_c01110"/>
<dbReference type="CDD" id="cd18582">
    <property type="entry name" value="ABC_6TM_ATM1_ABCB7"/>
    <property type="match status" value="1"/>
</dbReference>
<keyword evidence="3 8" id="KW-0812">Transmembrane</keyword>
<protein>
    <submittedName>
        <fullName evidence="11">ABC transporter</fullName>
    </submittedName>
</protein>
<dbReference type="SMART" id="SM00382">
    <property type="entry name" value="AAA"/>
    <property type="match status" value="1"/>
</dbReference>
<evidence type="ECO:0000313" key="11">
    <source>
        <dbReference type="EMBL" id="AHK70042.1"/>
    </source>
</evidence>
<evidence type="ECO:0000259" key="10">
    <source>
        <dbReference type="PROSITE" id="PS50929"/>
    </source>
</evidence>
<name>A0A067Z1Y3_GLUOY</name>
<dbReference type="PROSITE" id="PS50929">
    <property type="entry name" value="ABC_TM1F"/>
    <property type="match status" value="1"/>
</dbReference>
<dbReference type="GO" id="GO:0005886">
    <property type="term" value="C:plasma membrane"/>
    <property type="evidence" value="ECO:0007669"/>
    <property type="project" value="UniProtKB-SubCell"/>
</dbReference>
<dbReference type="InterPro" id="IPR039421">
    <property type="entry name" value="Type_1_exporter"/>
</dbReference>
<feature type="domain" description="ABC transporter" evidence="9">
    <location>
        <begin position="376"/>
        <end position="610"/>
    </location>
</feature>
<dbReference type="Pfam" id="PF00664">
    <property type="entry name" value="ABC_membrane"/>
    <property type="match status" value="1"/>
</dbReference>
<dbReference type="InterPro" id="IPR003439">
    <property type="entry name" value="ABC_transporter-like_ATP-bd"/>
</dbReference>
<evidence type="ECO:0000256" key="6">
    <source>
        <dbReference type="ARBA" id="ARBA00022989"/>
    </source>
</evidence>
<feature type="transmembrane region" description="Helical" evidence="8">
    <location>
        <begin position="160"/>
        <end position="186"/>
    </location>
</feature>
<dbReference type="AlphaFoldDB" id="A0A067Z1Y3"/>
<dbReference type="GO" id="GO:0016887">
    <property type="term" value="F:ATP hydrolysis activity"/>
    <property type="evidence" value="ECO:0007669"/>
    <property type="project" value="InterPro"/>
</dbReference>
<evidence type="ECO:0000256" key="3">
    <source>
        <dbReference type="ARBA" id="ARBA00022692"/>
    </source>
</evidence>
<sequence length="631" mass="68860">MSHADRHLQSIACTSHSLPMLKKTDSTSEALSLRVLWPMIRPEKLWPDATRIGFALIILLVESGTAVATPWLFSRMVSSLSRPETLLAVPLWLIAQYAVIRIISGLATPLRELLVKPVETDLQRRVAVLGLRHLHDLSVRFHLDRQTGSLTRTLDRGADAVGTLLSLALFNVLPNVIELLMTLTVILKIFDWRYVGLLLLALGLYSSVSYVFTRLRMTARRARNRASNEAQHQLVDSILNFETVRSFANEPHEIARYDAARKDLRQAEISLQRYVSLSQISRGILIAVTTTTLLAMAAHDIVAHRLAVAQFVLIGSYLSGLYSSVGALNYVSAGWRNARVDLENYLELLAVRSEITHAVQPVRLPGKLSEAGAASVAFRHVSFGYSPARQILHDVSINIPAGTSLAIVGHTGSGKSTLGRLLTRAYDPTEGSVCIDGHDLRDIAPTDIQNIIGTVPQDTVLFNSSIGENIAYGDLSASREEIEKAARSAQIDAFIRELPDGYDTVVGERGLKLSGGEKQRVAIARVILKDPRILLLDEATSALDTRTEVAIQKELAVLSQARTTVIVAHRLSTVQDADRIVVLDAGRVVEQGSHTKLLSAGGHYAAMWAAQAGENVAGQLSGVDEAPKHTS</sequence>
<gene>
    <name evidence="11" type="ORF">GLS_c01110</name>
</gene>
<evidence type="ECO:0000256" key="2">
    <source>
        <dbReference type="ARBA" id="ARBA00022448"/>
    </source>
</evidence>
<dbReference type="InterPro" id="IPR027417">
    <property type="entry name" value="P-loop_NTPase"/>
</dbReference>
<evidence type="ECO:0000256" key="1">
    <source>
        <dbReference type="ARBA" id="ARBA00004651"/>
    </source>
</evidence>
<evidence type="ECO:0000259" key="9">
    <source>
        <dbReference type="PROSITE" id="PS50893"/>
    </source>
</evidence>
<reference evidence="11 12" key="1">
    <citation type="journal article" date="2015" name="Appl. Microbiol. Biotechnol.">
        <title>The consequence of an additional NADH dehydrogenase paralog on the growth of Gluconobacter oxydans DSM3504.</title>
        <authorList>
            <person name="Kostner D."/>
            <person name="Luchterhand B."/>
            <person name="Junker A."/>
            <person name="Volland S."/>
            <person name="Daniel R."/>
            <person name="Buchs J."/>
            <person name="Liebl W."/>
            <person name="Ehrenreich A."/>
        </authorList>
    </citation>
    <scope>NUCLEOTIDE SEQUENCE [LARGE SCALE GENOMIC DNA]</scope>
    <source>
        <strain evidence="11">DSM 3504</strain>
    </source>
</reference>
<keyword evidence="5" id="KW-0067">ATP-binding</keyword>
<evidence type="ECO:0000256" key="8">
    <source>
        <dbReference type="SAM" id="Phobius"/>
    </source>
</evidence>
<feature type="transmembrane region" description="Helical" evidence="8">
    <location>
        <begin position="52"/>
        <end position="73"/>
    </location>
</feature>
<feature type="transmembrane region" description="Helical" evidence="8">
    <location>
        <begin position="85"/>
        <end position="103"/>
    </location>
</feature>
<organism evidence="11 12">
    <name type="scientific">Gluconobacter oxydans DSM 3504</name>
    <dbReference type="NCBI Taxonomy" id="1288313"/>
    <lineage>
        <taxon>Bacteria</taxon>
        <taxon>Pseudomonadati</taxon>
        <taxon>Pseudomonadota</taxon>
        <taxon>Alphaproteobacteria</taxon>
        <taxon>Acetobacterales</taxon>
        <taxon>Acetobacteraceae</taxon>
        <taxon>Gluconobacter</taxon>
    </lineage>
</organism>
<dbReference type="Proteomes" id="UP000031656">
    <property type="component" value="Chromosome"/>
</dbReference>
<evidence type="ECO:0000256" key="7">
    <source>
        <dbReference type="ARBA" id="ARBA00023136"/>
    </source>
</evidence>
<dbReference type="HOGENOM" id="CLU_000604_84_1_5"/>
<evidence type="ECO:0000256" key="5">
    <source>
        <dbReference type="ARBA" id="ARBA00022840"/>
    </source>
</evidence>
<evidence type="ECO:0000313" key="12">
    <source>
        <dbReference type="Proteomes" id="UP000031656"/>
    </source>
</evidence>
<proteinExistence type="predicted"/>
<dbReference type="InterPro" id="IPR036640">
    <property type="entry name" value="ABC1_TM_sf"/>
</dbReference>
<dbReference type="FunFam" id="3.40.50.300:FF:000287">
    <property type="entry name" value="Multidrug ABC transporter ATP-binding protein"/>
    <property type="match status" value="1"/>
</dbReference>
<accession>A0A067Z1Y3</accession>
<comment type="subcellular location">
    <subcellularLocation>
        <location evidence="1">Cell membrane</location>
        <topology evidence="1">Multi-pass membrane protein</topology>
    </subcellularLocation>
</comment>
<keyword evidence="6 8" id="KW-1133">Transmembrane helix</keyword>
<keyword evidence="7 8" id="KW-0472">Membrane</keyword>
<feature type="domain" description="ABC transmembrane type-1" evidence="10">
    <location>
        <begin position="54"/>
        <end position="337"/>
    </location>
</feature>